<dbReference type="HOGENOM" id="CLU_130297_2_1_6"/>
<dbReference type="Pfam" id="PF04985">
    <property type="entry name" value="Phage_tube"/>
    <property type="match status" value="1"/>
</dbReference>
<dbReference type="STRING" id="634500.EbC_01250"/>
<reference evidence="1 2" key="1">
    <citation type="journal article" date="2010" name="BMC Genomics">
        <title>Genome comparison of the epiphytic bacteria Erwinia billingiae and E. tasmaniensis with the pear pathogen E. pyrifoliae.</title>
        <authorList>
            <person name="Kube M."/>
            <person name="Migdoll A.M."/>
            <person name="Gehring I."/>
            <person name="Heitmann K."/>
            <person name="Mayer Y."/>
            <person name="Kuhl H."/>
            <person name="Knaust F."/>
            <person name="Geider K."/>
            <person name="Reinhardt R."/>
        </authorList>
    </citation>
    <scope>NUCLEOTIDE SEQUENCE [LARGE SCALE GENOMIC DNA]</scope>
    <source>
        <strain evidence="1 2">Eb661</strain>
    </source>
</reference>
<dbReference type="InterPro" id="IPR006498">
    <property type="entry name" value="Tail_tube"/>
</dbReference>
<dbReference type="RefSeq" id="WP_013200163.1">
    <property type="nucleotide sequence ID" value="NC_014306.1"/>
</dbReference>
<dbReference type="eggNOG" id="COG3498">
    <property type="taxonomic scope" value="Bacteria"/>
</dbReference>
<organism evidence="2">
    <name type="scientific">Erwinia billingiae (strain Eb661)</name>
    <dbReference type="NCBI Taxonomy" id="634500"/>
    <lineage>
        <taxon>Bacteria</taxon>
        <taxon>Pseudomonadati</taxon>
        <taxon>Pseudomonadota</taxon>
        <taxon>Gammaproteobacteria</taxon>
        <taxon>Enterobacterales</taxon>
        <taxon>Erwiniaceae</taxon>
        <taxon>Erwinia</taxon>
    </lineage>
</organism>
<proteinExistence type="predicted"/>
<dbReference type="NCBIfam" id="TIGR01611">
    <property type="entry name" value="tail_tube"/>
    <property type="match status" value="1"/>
</dbReference>
<dbReference type="AlphaFoldDB" id="D8MKK0"/>
<evidence type="ECO:0000313" key="2">
    <source>
        <dbReference type="Proteomes" id="UP000008793"/>
    </source>
</evidence>
<gene>
    <name evidence="1" type="primary">fII</name>
    <name evidence="1" type="ordered locus">EbC_01250</name>
</gene>
<accession>D8MKK0</accession>
<dbReference type="Proteomes" id="UP000008793">
    <property type="component" value="Chromosome"/>
</dbReference>
<dbReference type="EMBL" id="FP236843">
    <property type="protein sequence ID" value="CAX57656.1"/>
    <property type="molecule type" value="Genomic_DNA"/>
</dbReference>
<keyword evidence="2" id="KW-1185">Reference proteome</keyword>
<sequence>MGLPSKLFSFNTYVNGDSFLGITEELTTPKLGRKTEDYQGAGMPMGVSVHLGFETGAADMEITLGGLDARLLNTYGSTIDGVQLRFAGSYLDDSTGNAIPCEIQTRGRVQEMDWGSAKQGDNTSHKYTLKNTYVKITLNGTEAFELDALNMVWKVNGVDMMDQHRKNIGL</sequence>
<evidence type="ECO:0000313" key="1">
    <source>
        <dbReference type="EMBL" id="CAX57656.1"/>
    </source>
</evidence>
<name>D8MKK0_ERWBE</name>
<protein>
    <submittedName>
        <fullName evidence="1">Major tail tube protein</fullName>
    </submittedName>
</protein>
<dbReference type="GeneID" id="90510094"/>
<dbReference type="KEGG" id="ebi:EbC_01250"/>